<dbReference type="EMBL" id="VNIB01000007">
    <property type="protein sequence ID" value="TYO98333.1"/>
    <property type="molecule type" value="Genomic_DNA"/>
</dbReference>
<proteinExistence type="predicted"/>
<evidence type="ECO:0000313" key="2">
    <source>
        <dbReference type="EMBL" id="TYO98333.1"/>
    </source>
</evidence>
<evidence type="ECO:0000256" key="1">
    <source>
        <dbReference type="SAM" id="SignalP"/>
    </source>
</evidence>
<keyword evidence="3" id="KW-1185">Reference proteome</keyword>
<dbReference type="RefSeq" id="WP_187426730.1">
    <property type="nucleotide sequence ID" value="NZ_VNIB01000007.1"/>
</dbReference>
<dbReference type="AlphaFoldDB" id="A0A5D3WLF2"/>
<reference evidence="2 3" key="1">
    <citation type="submission" date="2019-07" db="EMBL/GenBank/DDBJ databases">
        <title>Genomic Encyclopedia of Type Strains, Phase IV (KMG-IV): sequencing the most valuable type-strain genomes for metagenomic binning, comparative biology and taxonomic classification.</title>
        <authorList>
            <person name="Goeker M."/>
        </authorList>
    </citation>
    <scope>NUCLEOTIDE SEQUENCE [LARGE SCALE GENOMIC DNA]</scope>
    <source>
        <strain evidence="2 3">SS015</strain>
    </source>
</reference>
<protein>
    <recommendedName>
        <fullName evidence="4">DUF1570 domain-containing protein</fullName>
    </recommendedName>
</protein>
<feature type="chain" id="PRO_5022809783" description="DUF1570 domain-containing protein" evidence="1">
    <location>
        <begin position="25"/>
        <end position="173"/>
    </location>
</feature>
<evidence type="ECO:0008006" key="4">
    <source>
        <dbReference type="Google" id="ProtNLM"/>
    </source>
</evidence>
<feature type="signal peptide" evidence="1">
    <location>
        <begin position="1"/>
        <end position="24"/>
    </location>
</feature>
<dbReference type="Proteomes" id="UP000324159">
    <property type="component" value="Unassembled WGS sequence"/>
</dbReference>
<sequence>MHPAHILSVALLSGVLAAIPAAGAEIRSRQASLVYDRPEQLRQFNSRVRLSGGFFSFGSGSGQIDRDVSNKLDRFASLVQTILDMRPDNFRYRVVLLDSAEDVDRVYQQQYGMKRDFIAFFSPKTDTIYISTADVDRNVFAHELAHAVIHHYFHRAPPTKIHELLAQYVESQI</sequence>
<evidence type="ECO:0000313" key="3">
    <source>
        <dbReference type="Proteomes" id="UP000324159"/>
    </source>
</evidence>
<keyword evidence="1" id="KW-0732">Signal</keyword>
<gene>
    <name evidence="2" type="ORF">EDC39_107134</name>
</gene>
<organism evidence="2 3">
    <name type="scientific">Geothermobacter ehrlichii</name>
    <dbReference type="NCBI Taxonomy" id="213224"/>
    <lineage>
        <taxon>Bacteria</taxon>
        <taxon>Pseudomonadati</taxon>
        <taxon>Thermodesulfobacteriota</taxon>
        <taxon>Desulfuromonadia</taxon>
        <taxon>Desulfuromonadales</taxon>
        <taxon>Geothermobacteraceae</taxon>
        <taxon>Geothermobacter</taxon>
    </lineage>
</organism>
<name>A0A5D3WLF2_9BACT</name>
<comment type="caution">
    <text evidence="2">The sequence shown here is derived from an EMBL/GenBank/DDBJ whole genome shotgun (WGS) entry which is preliminary data.</text>
</comment>
<accession>A0A5D3WLF2</accession>